<proteinExistence type="predicted"/>
<evidence type="ECO:0000313" key="2">
    <source>
        <dbReference type="Proteomes" id="UP001328107"/>
    </source>
</evidence>
<dbReference type="AlphaFoldDB" id="A0AAN5I2V2"/>
<evidence type="ECO:0000313" key="1">
    <source>
        <dbReference type="EMBL" id="GMR48961.1"/>
    </source>
</evidence>
<dbReference type="Proteomes" id="UP001328107">
    <property type="component" value="Unassembled WGS sequence"/>
</dbReference>
<gene>
    <name evidence="1" type="ORF">PMAYCL1PPCAC_19156</name>
</gene>
<dbReference type="EMBL" id="BTRK01000004">
    <property type="protein sequence ID" value="GMR48961.1"/>
    <property type="molecule type" value="Genomic_DNA"/>
</dbReference>
<comment type="caution">
    <text evidence="1">The sequence shown here is derived from an EMBL/GenBank/DDBJ whole genome shotgun (WGS) entry which is preliminary data.</text>
</comment>
<organism evidence="1 2">
    <name type="scientific">Pristionchus mayeri</name>
    <dbReference type="NCBI Taxonomy" id="1317129"/>
    <lineage>
        <taxon>Eukaryota</taxon>
        <taxon>Metazoa</taxon>
        <taxon>Ecdysozoa</taxon>
        <taxon>Nematoda</taxon>
        <taxon>Chromadorea</taxon>
        <taxon>Rhabditida</taxon>
        <taxon>Rhabditina</taxon>
        <taxon>Diplogasteromorpha</taxon>
        <taxon>Diplogasteroidea</taxon>
        <taxon>Neodiplogasteridae</taxon>
        <taxon>Pristionchus</taxon>
    </lineage>
</organism>
<feature type="non-terminal residue" evidence="1">
    <location>
        <position position="1"/>
    </location>
</feature>
<protein>
    <submittedName>
        <fullName evidence="1">Uncharacterized protein</fullName>
    </submittedName>
</protein>
<keyword evidence="2" id="KW-1185">Reference proteome</keyword>
<name>A0AAN5I2V2_9BILA</name>
<sequence length="204" mass="22787">LLTCLLVTTAEFEPSPEELLDSIALSQENISRFYPRIVENINEKIRAYVAGIIPFDNVCKGTYKPNLCTNKLRKPIETLMKAFTSLIDNISRNETTSANDAHCALKKQLKKLSNDKVLAIPPYLMADYNEIANGTLIKEPRERIASIASTNTTLEESISKLKNRIELIKSMVRLNGVKGFNVPAEMDDLLKKLNLFEASLKASG</sequence>
<reference evidence="2" key="1">
    <citation type="submission" date="2022-10" db="EMBL/GenBank/DDBJ databases">
        <title>Genome assembly of Pristionchus species.</title>
        <authorList>
            <person name="Yoshida K."/>
            <person name="Sommer R.J."/>
        </authorList>
    </citation>
    <scope>NUCLEOTIDE SEQUENCE [LARGE SCALE GENOMIC DNA]</scope>
    <source>
        <strain evidence="2">RS5460</strain>
    </source>
</reference>
<accession>A0AAN5I2V2</accession>